<keyword evidence="2" id="KW-1185">Reference proteome</keyword>
<dbReference type="PANTHER" id="PTHR11439">
    <property type="entry name" value="GAG-POL-RELATED RETROTRANSPOSON"/>
    <property type="match status" value="1"/>
</dbReference>
<dbReference type="Proteomes" id="UP001190700">
    <property type="component" value="Unassembled WGS sequence"/>
</dbReference>
<dbReference type="EMBL" id="LGRX02029751">
    <property type="protein sequence ID" value="KAK3246504.1"/>
    <property type="molecule type" value="Genomic_DNA"/>
</dbReference>
<protein>
    <recommendedName>
        <fullName evidence="3">Reverse transcriptase Ty1/copia-type domain-containing protein</fullName>
    </recommendedName>
</protein>
<name>A0AAE0F021_9CHLO</name>
<sequence length="232" mass="26070">MQDNFPTLKRSTYDECLYIGNVNGKLMAVFIYVDDFVVACANELKIDVIIKINDNGDTALVKIDITNERRIEHLANKFQINTAKQQPRSPKTEGLNIAVPDAESIDRSIETPLRSIVYSLLWLARTIRPDIYYHVTHLAQFCHTPTMEIMAVAKCMLAYVYGTIDYSLTHAMDTERPRLAVYCNADHAGDTSDRNSVSGYCIYMHGMLLGFRPFLRAGVPRTARANQGGSVA</sequence>
<dbReference type="PANTHER" id="PTHR11439:SF463">
    <property type="entry name" value="REVERSE TRANSCRIPTASE TY1_COPIA-TYPE DOMAIN-CONTAINING PROTEIN"/>
    <property type="match status" value="1"/>
</dbReference>
<accession>A0AAE0F021</accession>
<evidence type="ECO:0008006" key="3">
    <source>
        <dbReference type="Google" id="ProtNLM"/>
    </source>
</evidence>
<comment type="caution">
    <text evidence="1">The sequence shown here is derived from an EMBL/GenBank/DDBJ whole genome shotgun (WGS) entry which is preliminary data.</text>
</comment>
<proteinExistence type="predicted"/>
<dbReference type="AlphaFoldDB" id="A0AAE0F021"/>
<evidence type="ECO:0000313" key="1">
    <source>
        <dbReference type="EMBL" id="KAK3246504.1"/>
    </source>
</evidence>
<organism evidence="1 2">
    <name type="scientific">Cymbomonas tetramitiformis</name>
    <dbReference type="NCBI Taxonomy" id="36881"/>
    <lineage>
        <taxon>Eukaryota</taxon>
        <taxon>Viridiplantae</taxon>
        <taxon>Chlorophyta</taxon>
        <taxon>Pyramimonadophyceae</taxon>
        <taxon>Pyramimonadales</taxon>
        <taxon>Pyramimonadaceae</taxon>
        <taxon>Cymbomonas</taxon>
    </lineage>
</organism>
<reference evidence="1 2" key="1">
    <citation type="journal article" date="2015" name="Genome Biol. Evol.">
        <title>Comparative Genomics of a Bacterivorous Green Alga Reveals Evolutionary Causalities and Consequences of Phago-Mixotrophic Mode of Nutrition.</title>
        <authorList>
            <person name="Burns J.A."/>
            <person name="Paasch A."/>
            <person name="Narechania A."/>
            <person name="Kim E."/>
        </authorList>
    </citation>
    <scope>NUCLEOTIDE SEQUENCE [LARGE SCALE GENOMIC DNA]</scope>
    <source>
        <strain evidence="1 2">PLY_AMNH</strain>
    </source>
</reference>
<gene>
    <name evidence="1" type="ORF">CYMTET_43965</name>
</gene>
<evidence type="ECO:0000313" key="2">
    <source>
        <dbReference type="Proteomes" id="UP001190700"/>
    </source>
</evidence>